<reference evidence="1 2" key="1">
    <citation type="journal article" date="2019" name="Nat. Microbiol.">
        <title>Wide diversity of methane and short-chain alkane metabolisms in uncultured archaea.</title>
        <authorList>
            <person name="Borrel G."/>
            <person name="Adam P.S."/>
            <person name="McKay L.J."/>
            <person name="Chen L.X."/>
            <person name="Sierra-Garcia I.N."/>
            <person name="Sieber C.M."/>
            <person name="Letourneur Q."/>
            <person name="Ghozlane A."/>
            <person name="Andersen G.L."/>
            <person name="Li W.J."/>
            <person name="Hallam S.J."/>
            <person name="Muyzer G."/>
            <person name="de Oliveira V.M."/>
            <person name="Inskeep W.P."/>
            <person name="Banfield J.F."/>
            <person name="Gribaldo S."/>
        </authorList>
    </citation>
    <scope>NUCLEOTIDE SEQUENCE [LARGE SCALE GENOMIC DNA]</scope>
    <source>
        <strain evidence="1">NM4</strain>
    </source>
</reference>
<accession>A0A520KKV3</accession>
<evidence type="ECO:0000313" key="1">
    <source>
        <dbReference type="EMBL" id="RZN61872.1"/>
    </source>
</evidence>
<proteinExistence type="predicted"/>
<name>A0A520KKV3_9CREN</name>
<dbReference type="EMBL" id="RXII01000064">
    <property type="protein sequence ID" value="RZN61872.1"/>
    <property type="molecule type" value="Genomic_DNA"/>
</dbReference>
<evidence type="ECO:0000313" key="2">
    <source>
        <dbReference type="Proteomes" id="UP000316217"/>
    </source>
</evidence>
<protein>
    <submittedName>
        <fullName evidence="1">Uncharacterized protein</fullName>
    </submittedName>
</protein>
<organism evidence="1 2">
    <name type="scientific">Candidatus Methanodesulfokora washburnensis</name>
    <dbReference type="NCBI Taxonomy" id="2478471"/>
    <lineage>
        <taxon>Archaea</taxon>
        <taxon>Thermoproteota</taxon>
        <taxon>Candidatus Korarchaeia</taxon>
        <taxon>Candidatus Korarchaeia incertae sedis</taxon>
        <taxon>Candidatus Methanodesulfokora</taxon>
    </lineage>
</organism>
<dbReference type="AlphaFoldDB" id="A0A520KKV3"/>
<gene>
    <name evidence="1" type="ORF">EF810_04100</name>
</gene>
<sequence length="95" mass="11342">MANITLSIPDWLYKLIKKYGILNWFEIARSAMIREVLSIKAEKEGLRREELLLLMEMEGIDLPEKKKVSISEEKLQARMKERERRRLERLKKVGL</sequence>
<dbReference type="Proteomes" id="UP000316217">
    <property type="component" value="Unassembled WGS sequence"/>
</dbReference>
<comment type="caution">
    <text evidence="1">The sequence shown here is derived from an EMBL/GenBank/DDBJ whole genome shotgun (WGS) entry which is preliminary data.</text>
</comment>